<evidence type="ECO:0000256" key="3">
    <source>
        <dbReference type="ARBA" id="ARBA00023221"/>
    </source>
</evidence>
<dbReference type="GO" id="GO:0016491">
    <property type="term" value="F:oxidoreductase activity"/>
    <property type="evidence" value="ECO:0007669"/>
    <property type="project" value="UniProtKB-KW"/>
</dbReference>
<evidence type="ECO:0000313" key="4">
    <source>
        <dbReference type="EMBL" id="OBY10364.1"/>
    </source>
</evidence>
<comment type="caution">
    <text evidence="4">The sequence shown here is derived from an EMBL/GenBank/DDBJ whole genome shotgun (WGS) entry which is preliminary data.</text>
</comment>
<dbReference type="InterPro" id="IPR002347">
    <property type="entry name" value="SDR_fam"/>
</dbReference>
<dbReference type="GO" id="GO:0008206">
    <property type="term" value="P:bile acid metabolic process"/>
    <property type="evidence" value="ECO:0007669"/>
    <property type="project" value="UniProtKB-ARBA"/>
</dbReference>
<protein>
    <submittedName>
        <fullName evidence="4">3-oxoacyl-ACP reductase</fullName>
    </submittedName>
</protein>
<dbReference type="AlphaFoldDB" id="A0A174SBT9"/>
<dbReference type="eggNOG" id="COG1028">
    <property type="taxonomic scope" value="Bacteria"/>
</dbReference>
<dbReference type="PRINTS" id="PR00080">
    <property type="entry name" value="SDRFAMILY"/>
</dbReference>
<dbReference type="FunFam" id="3.40.50.720:FF:000084">
    <property type="entry name" value="Short-chain dehydrogenase reductase"/>
    <property type="match status" value="1"/>
</dbReference>
<dbReference type="EMBL" id="MAPZ01000020">
    <property type="protein sequence ID" value="OBY10364.1"/>
    <property type="molecule type" value="Genomic_DNA"/>
</dbReference>
<name>A0A174SBT9_9CLOT</name>
<dbReference type="PRINTS" id="PR00081">
    <property type="entry name" value="GDHRDH"/>
</dbReference>
<dbReference type="Gene3D" id="3.40.50.720">
    <property type="entry name" value="NAD(P)-binding Rossmann-like Domain"/>
    <property type="match status" value="1"/>
</dbReference>
<dbReference type="InterPro" id="IPR036291">
    <property type="entry name" value="NAD(P)-bd_dom_sf"/>
</dbReference>
<sequence>MKELNEKVAIITGAGQGIGKGIALHLGKRGVKVVCVGRRLDPIVQTVKEVEEAGGQGFAITCDVGNREDVKKVVKATVEKYGTVDVVVNNAQSLPGSAKVEDTTYEQMLTAWQSGTIGSLNMMQECFPYMKDQNEGRIINFASATGMFGYAGQLAYGCNKESIRGLTKIAAKEWAQYNIIVNCVLPGAESPAAKVWAEKFPEKYKEIMEAQPMKRFGDGEDDIGRVIAFLAGPDSKYYTGQCLLVDGGYSIAP</sequence>
<dbReference type="RefSeq" id="WP_027099077.1">
    <property type="nucleotide sequence ID" value="NZ_CABHIH010000001.1"/>
</dbReference>
<dbReference type="PANTHER" id="PTHR42879">
    <property type="entry name" value="3-OXOACYL-(ACYL-CARRIER-PROTEIN) REDUCTASE"/>
    <property type="match status" value="1"/>
</dbReference>
<reference evidence="4 5" key="1">
    <citation type="submission" date="2016-06" db="EMBL/GenBank/DDBJ databases">
        <authorList>
            <person name="Kjaerup R.B."/>
            <person name="Dalgaard T.S."/>
            <person name="Juul-Madsen H.R."/>
        </authorList>
    </citation>
    <scope>NUCLEOTIDE SEQUENCE [LARGE SCALE GENOMIC DNA]</scope>
    <source>
        <strain evidence="4 5">373-A1</strain>
    </source>
</reference>
<evidence type="ECO:0000256" key="1">
    <source>
        <dbReference type="ARBA" id="ARBA00006484"/>
    </source>
</evidence>
<evidence type="ECO:0000256" key="2">
    <source>
        <dbReference type="ARBA" id="ARBA00023002"/>
    </source>
</evidence>
<dbReference type="Proteomes" id="UP000092714">
    <property type="component" value="Unassembled WGS sequence"/>
</dbReference>
<dbReference type="GeneID" id="42776911"/>
<keyword evidence="2" id="KW-0560">Oxidoreductase</keyword>
<dbReference type="InterPro" id="IPR050259">
    <property type="entry name" value="SDR"/>
</dbReference>
<dbReference type="OrthoDB" id="9803333at2"/>
<organism evidence="4 5">
    <name type="scientific">Clostridium paraputrificum</name>
    <dbReference type="NCBI Taxonomy" id="29363"/>
    <lineage>
        <taxon>Bacteria</taxon>
        <taxon>Bacillati</taxon>
        <taxon>Bacillota</taxon>
        <taxon>Clostridia</taxon>
        <taxon>Eubacteriales</taxon>
        <taxon>Clostridiaceae</taxon>
        <taxon>Clostridium</taxon>
    </lineage>
</organism>
<accession>A0A174SBT9</accession>
<keyword evidence="5" id="KW-1185">Reference proteome</keyword>
<dbReference type="CDD" id="cd05233">
    <property type="entry name" value="SDR_c"/>
    <property type="match status" value="1"/>
</dbReference>
<proteinExistence type="inferred from homology"/>
<comment type="similarity">
    <text evidence="1">Belongs to the short-chain dehydrogenases/reductases (SDR) family.</text>
</comment>
<keyword evidence="3" id="KW-0753">Steroid metabolism</keyword>
<evidence type="ECO:0000313" key="5">
    <source>
        <dbReference type="Proteomes" id="UP000092714"/>
    </source>
</evidence>
<keyword evidence="3" id="KW-0443">Lipid metabolism</keyword>
<gene>
    <name evidence="4" type="ORF">CP373A1_10715</name>
</gene>
<dbReference type="SUPFAM" id="SSF51735">
    <property type="entry name" value="NAD(P)-binding Rossmann-fold domains"/>
    <property type="match status" value="1"/>
</dbReference>
<dbReference type="PANTHER" id="PTHR42879:SF2">
    <property type="entry name" value="3-OXOACYL-[ACYL-CARRIER-PROTEIN] REDUCTASE FABG"/>
    <property type="match status" value="1"/>
</dbReference>
<dbReference type="Pfam" id="PF13561">
    <property type="entry name" value="adh_short_C2"/>
    <property type="match status" value="1"/>
</dbReference>